<protein>
    <submittedName>
        <fullName evidence="1">Uncharacterized protein</fullName>
    </submittedName>
</protein>
<comment type="caution">
    <text evidence="1">The sequence shown here is derived from an EMBL/GenBank/DDBJ whole genome shotgun (WGS) entry which is preliminary data.</text>
</comment>
<keyword evidence="2" id="KW-1185">Reference proteome</keyword>
<reference evidence="1 2" key="1">
    <citation type="journal article" date="2024" name="Ann. Entomol. Soc. Am.">
        <title>Genomic analyses of the southern and eastern yellowjacket wasps (Hymenoptera: Vespidae) reveal evolutionary signatures of social life.</title>
        <authorList>
            <person name="Catto M.A."/>
            <person name="Caine P.B."/>
            <person name="Orr S.E."/>
            <person name="Hunt B.G."/>
            <person name="Goodisman M.A.D."/>
        </authorList>
    </citation>
    <scope>NUCLEOTIDE SEQUENCE [LARGE SCALE GENOMIC DNA]</scope>
    <source>
        <strain evidence="1">232</strain>
        <tissue evidence="1">Head and thorax</tissue>
    </source>
</reference>
<dbReference type="EMBL" id="JAYRBN010000026">
    <property type="protein sequence ID" value="KAL2749657.1"/>
    <property type="molecule type" value="Genomic_DNA"/>
</dbReference>
<dbReference type="AlphaFoldDB" id="A0ABD2CX63"/>
<name>A0ABD2CX63_VESMC</name>
<evidence type="ECO:0000313" key="1">
    <source>
        <dbReference type="EMBL" id="KAL2749657.1"/>
    </source>
</evidence>
<accession>A0ABD2CX63</accession>
<organism evidence="1 2">
    <name type="scientific">Vespula maculifrons</name>
    <name type="common">Eastern yellow jacket</name>
    <name type="synonym">Wasp</name>
    <dbReference type="NCBI Taxonomy" id="7453"/>
    <lineage>
        <taxon>Eukaryota</taxon>
        <taxon>Metazoa</taxon>
        <taxon>Ecdysozoa</taxon>
        <taxon>Arthropoda</taxon>
        <taxon>Hexapoda</taxon>
        <taxon>Insecta</taxon>
        <taxon>Pterygota</taxon>
        <taxon>Neoptera</taxon>
        <taxon>Endopterygota</taxon>
        <taxon>Hymenoptera</taxon>
        <taxon>Apocrita</taxon>
        <taxon>Aculeata</taxon>
        <taxon>Vespoidea</taxon>
        <taxon>Vespidae</taxon>
        <taxon>Vespinae</taxon>
        <taxon>Vespula</taxon>
    </lineage>
</organism>
<evidence type="ECO:0000313" key="2">
    <source>
        <dbReference type="Proteomes" id="UP001607303"/>
    </source>
</evidence>
<proteinExistence type="predicted"/>
<dbReference type="Proteomes" id="UP001607303">
    <property type="component" value="Unassembled WGS sequence"/>
</dbReference>
<sequence length="84" mass="9365">MIGPRTRAAMPQTTWNEISMIERDRSIEPRRFSTSDGGPRGRLDVSELGAYVHGAVTEGKLHDADVVVRVDENGVDRRQVKFIG</sequence>
<gene>
    <name evidence="1" type="ORF">V1477_001728</name>
</gene>